<comment type="caution">
    <text evidence="2">The sequence shown here is derived from an EMBL/GenBank/DDBJ whole genome shotgun (WGS) entry which is preliminary data.</text>
</comment>
<feature type="region of interest" description="Disordered" evidence="1">
    <location>
        <begin position="60"/>
        <end position="84"/>
    </location>
</feature>
<sequence>MSYILLEATAYSHHRNQMQHQYGSPNTSPHTGGVDLPCEHLTLLCSCPFTALQVTSGKAHIETQGSTEQGRRRAGQGRAAQRSTGVVRTLRSRLSSCAVVLIMAVAKNYFGNLSSDSDSENELEKLSAAVGDCRNGPQMVDTALPSQEGDTVMWLQVDRYQDM</sequence>
<gene>
    <name evidence="2" type="ORF">O3P69_016549</name>
</gene>
<dbReference type="EMBL" id="JARAKH010000997">
    <property type="protein sequence ID" value="KAK8373718.1"/>
    <property type="molecule type" value="Genomic_DNA"/>
</dbReference>
<reference evidence="2 3" key="1">
    <citation type="submission" date="2023-03" db="EMBL/GenBank/DDBJ databases">
        <title>High-quality genome of Scylla paramamosain provides insights in environmental adaptation.</title>
        <authorList>
            <person name="Zhang L."/>
        </authorList>
    </citation>
    <scope>NUCLEOTIDE SEQUENCE [LARGE SCALE GENOMIC DNA]</scope>
    <source>
        <strain evidence="2">LZ_2023a</strain>
        <tissue evidence="2">Muscle</tissue>
    </source>
</reference>
<evidence type="ECO:0000313" key="2">
    <source>
        <dbReference type="EMBL" id="KAK8373718.1"/>
    </source>
</evidence>
<keyword evidence="3" id="KW-1185">Reference proteome</keyword>
<organism evidence="2 3">
    <name type="scientific">Scylla paramamosain</name>
    <name type="common">Mud crab</name>
    <dbReference type="NCBI Taxonomy" id="85552"/>
    <lineage>
        <taxon>Eukaryota</taxon>
        <taxon>Metazoa</taxon>
        <taxon>Ecdysozoa</taxon>
        <taxon>Arthropoda</taxon>
        <taxon>Crustacea</taxon>
        <taxon>Multicrustacea</taxon>
        <taxon>Malacostraca</taxon>
        <taxon>Eumalacostraca</taxon>
        <taxon>Eucarida</taxon>
        <taxon>Decapoda</taxon>
        <taxon>Pleocyemata</taxon>
        <taxon>Brachyura</taxon>
        <taxon>Eubrachyura</taxon>
        <taxon>Portunoidea</taxon>
        <taxon>Portunidae</taxon>
        <taxon>Portuninae</taxon>
        <taxon>Scylla</taxon>
    </lineage>
</organism>
<evidence type="ECO:0000313" key="3">
    <source>
        <dbReference type="Proteomes" id="UP001487740"/>
    </source>
</evidence>
<protein>
    <submittedName>
        <fullName evidence="2">Uncharacterized protein</fullName>
    </submittedName>
</protein>
<dbReference type="Proteomes" id="UP001487740">
    <property type="component" value="Unassembled WGS sequence"/>
</dbReference>
<accession>A0AAW0SF33</accession>
<dbReference type="AlphaFoldDB" id="A0AAW0SF33"/>
<proteinExistence type="predicted"/>
<evidence type="ECO:0000256" key="1">
    <source>
        <dbReference type="SAM" id="MobiDB-lite"/>
    </source>
</evidence>
<name>A0AAW0SF33_SCYPA</name>